<feature type="domain" description="ABC transmembrane type-1" evidence="10">
    <location>
        <begin position="21"/>
        <end position="301"/>
    </location>
</feature>
<dbReference type="PROSITE" id="PS50893">
    <property type="entry name" value="ABC_TRANSPORTER_2"/>
    <property type="match status" value="1"/>
</dbReference>
<proteinExistence type="predicted"/>
<dbReference type="InterPro" id="IPR036640">
    <property type="entry name" value="ABC1_TM_sf"/>
</dbReference>
<dbReference type="PROSITE" id="PS50929">
    <property type="entry name" value="ABC_TM1F"/>
    <property type="match status" value="1"/>
</dbReference>
<feature type="transmembrane region" description="Helical" evidence="8">
    <location>
        <begin position="250"/>
        <end position="268"/>
    </location>
</feature>
<keyword evidence="4" id="KW-0547">Nucleotide-binding</keyword>
<dbReference type="GO" id="GO:0005886">
    <property type="term" value="C:plasma membrane"/>
    <property type="evidence" value="ECO:0007669"/>
    <property type="project" value="UniProtKB-SubCell"/>
</dbReference>
<keyword evidence="7 8" id="KW-0472">Membrane</keyword>
<evidence type="ECO:0000256" key="6">
    <source>
        <dbReference type="ARBA" id="ARBA00022989"/>
    </source>
</evidence>
<keyword evidence="12" id="KW-1185">Reference proteome</keyword>
<feature type="transmembrane region" description="Helical" evidence="8">
    <location>
        <begin position="56"/>
        <end position="74"/>
    </location>
</feature>
<keyword evidence="5 11" id="KW-0067">ATP-binding</keyword>
<dbReference type="GO" id="GO:0005524">
    <property type="term" value="F:ATP binding"/>
    <property type="evidence" value="ECO:0007669"/>
    <property type="project" value="UniProtKB-KW"/>
</dbReference>
<dbReference type="InterPro" id="IPR027417">
    <property type="entry name" value="P-loop_NTPase"/>
</dbReference>
<dbReference type="SUPFAM" id="SSF90123">
    <property type="entry name" value="ABC transporter transmembrane region"/>
    <property type="match status" value="1"/>
</dbReference>
<dbReference type="PANTHER" id="PTHR24221:SF397">
    <property type="entry name" value="ABC TRANSPORTER, ATP-BINDING TRANSMEMBRANE PROTEIN"/>
    <property type="match status" value="1"/>
</dbReference>
<reference evidence="11 12" key="1">
    <citation type="submission" date="2016-12" db="EMBL/GenBank/DDBJ databases">
        <authorList>
            <person name="Song W.-J."/>
            <person name="Kurnit D.M."/>
        </authorList>
    </citation>
    <scope>NUCLEOTIDE SEQUENCE [LARGE SCALE GENOMIC DNA]</scope>
    <source>
        <strain evidence="11 12">DSM 12503</strain>
    </source>
</reference>
<keyword evidence="6 8" id="KW-1133">Transmembrane helix</keyword>
<dbReference type="InterPro" id="IPR039421">
    <property type="entry name" value="Type_1_exporter"/>
</dbReference>
<dbReference type="PANTHER" id="PTHR24221">
    <property type="entry name" value="ATP-BINDING CASSETTE SUB-FAMILY B"/>
    <property type="match status" value="1"/>
</dbReference>
<feature type="transmembrane region" description="Helical" evidence="8">
    <location>
        <begin position="160"/>
        <end position="178"/>
    </location>
</feature>
<keyword evidence="3 8" id="KW-0812">Transmembrane</keyword>
<feature type="domain" description="ABC transporter" evidence="9">
    <location>
        <begin position="334"/>
        <end position="567"/>
    </location>
</feature>
<dbReference type="Pfam" id="PF00005">
    <property type="entry name" value="ABC_tran"/>
    <property type="match status" value="1"/>
</dbReference>
<dbReference type="Pfam" id="PF00664">
    <property type="entry name" value="ABC_membrane"/>
    <property type="match status" value="1"/>
</dbReference>
<dbReference type="SUPFAM" id="SSF52540">
    <property type="entry name" value="P-loop containing nucleoside triphosphate hydrolases"/>
    <property type="match status" value="1"/>
</dbReference>
<evidence type="ECO:0000256" key="5">
    <source>
        <dbReference type="ARBA" id="ARBA00022840"/>
    </source>
</evidence>
<dbReference type="GO" id="GO:0016887">
    <property type="term" value="F:ATP hydrolysis activity"/>
    <property type="evidence" value="ECO:0007669"/>
    <property type="project" value="InterPro"/>
</dbReference>
<dbReference type="Gene3D" id="1.20.1560.10">
    <property type="entry name" value="ABC transporter type 1, transmembrane domain"/>
    <property type="match status" value="1"/>
</dbReference>
<dbReference type="EMBL" id="FRFD01000003">
    <property type="protein sequence ID" value="SHO44035.1"/>
    <property type="molecule type" value="Genomic_DNA"/>
</dbReference>
<dbReference type="SMART" id="SM00382">
    <property type="entry name" value="AAA"/>
    <property type="match status" value="1"/>
</dbReference>
<keyword evidence="2" id="KW-0813">Transport</keyword>
<evidence type="ECO:0000313" key="11">
    <source>
        <dbReference type="EMBL" id="SHO44035.1"/>
    </source>
</evidence>
<feature type="transmembrane region" description="Helical" evidence="8">
    <location>
        <begin position="20"/>
        <end position="44"/>
    </location>
</feature>
<dbReference type="Proteomes" id="UP000184612">
    <property type="component" value="Unassembled WGS sequence"/>
</dbReference>
<dbReference type="GO" id="GO:0034040">
    <property type="term" value="F:ATPase-coupled lipid transmembrane transporter activity"/>
    <property type="evidence" value="ECO:0007669"/>
    <property type="project" value="TreeGrafter"/>
</dbReference>
<gene>
    <name evidence="11" type="ORF">SAMN02745217_00444</name>
</gene>
<dbReference type="FunFam" id="3.40.50.300:FF:000287">
    <property type="entry name" value="Multidrug ABC transporter ATP-binding protein"/>
    <property type="match status" value="1"/>
</dbReference>
<sequence>MIKIFKKFFDFSGKQKKRFYVSLIFSLLHSIFEASRIVAIAVVLKAVIKDTMSPSVIWTSLLIMLVSIAGCAWTRKVTTMQQTIAGYTMCADKRVEIGERMKYMPMGYFNNNNLGHIASITTNTCENLQDIATRVILMYLQGMLTTTVISILLLVFDVRIGITAVLGILAFLLLNHQMQKVSIKISPKKTIADIALVDAVLEYVQGITVVKSYNLGKQANKKVDRKIDEANDICYTLEKKFIPFMCGQTVVFKLFALLMITLSVVFCLNGSMSLINALLMIISSFIVYGQLESAGMYSALLRVVDQSVDHIAEIFDTPVMDVNGVKVEPKNHDIRAEHVTFSYDDRKIIDDVSFTIPEKTTTAIVGPSGGGKTTICSLISRFWDVNSGSITIGGRNVKEYTLDSLLNNISMVFQNVYLFHDTIENNIKFGKPDATREQVIEAAKKACCHEFIENLPDGYQTVIGEAGATISGGEKQRISIARAILKDAPIIILDEATANVDPENEKHLQDAIAELTKDKTIIMIAHRLKTVRSASQILVLSGGNILQRGNHEQLMKEGGIYADFVNMRSKSIGWKLG</sequence>
<dbReference type="STRING" id="1121345.SAMN02745217_00444"/>
<dbReference type="PROSITE" id="PS00211">
    <property type="entry name" value="ABC_TRANSPORTER_1"/>
    <property type="match status" value="1"/>
</dbReference>
<evidence type="ECO:0000256" key="8">
    <source>
        <dbReference type="SAM" id="Phobius"/>
    </source>
</evidence>
<evidence type="ECO:0000256" key="3">
    <source>
        <dbReference type="ARBA" id="ARBA00022692"/>
    </source>
</evidence>
<dbReference type="InterPro" id="IPR003439">
    <property type="entry name" value="ABC_transporter-like_ATP-bd"/>
</dbReference>
<accession>A0A1M7XYC8</accession>
<dbReference type="InterPro" id="IPR011527">
    <property type="entry name" value="ABC1_TM_dom"/>
</dbReference>
<dbReference type="InterPro" id="IPR003593">
    <property type="entry name" value="AAA+_ATPase"/>
</dbReference>
<feature type="transmembrane region" description="Helical" evidence="8">
    <location>
        <begin position="136"/>
        <end position="154"/>
    </location>
</feature>
<dbReference type="GO" id="GO:0140359">
    <property type="term" value="F:ABC-type transporter activity"/>
    <property type="evidence" value="ECO:0007669"/>
    <property type="project" value="InterPro"/>
</dbReference>
<name>A0A1M7XYC8_9FIRM</name>
<evidence type="ECO:0000256" key="4">
    <source>
        <dbReference type="ARBA" id="ARBA00022741"/>
    </source>
</evidence>
<evidence type="ECO:0000313" key="12">
    <source>
        <dbReference type="Proteomes" id="UP000184612"/>
    </source>
</evidence>
<evidence type="ECO:0000256" key="1">
    <source>
        <dbReference type="ARBA" id="ARBA00004651"/>
    </source>
</evidence>
<evidence type="ECO:0000256" key="2">
    <source>
        <dbReference type="ARBA" id="ARBA00022448"/>
    </source>
</evidence>
<dbReference type="Gene3D" id="3.40.50.300">
    <property type="entry name" value="P-loop containing nucleotide triphosphate hydrolases"/>
    <property type="match status" value="1"/>
</dbReference>
<dbReference type="InterPro" id="IPR017871">
    <property type="entry name" value="ABC_transporter-like_CS"/>
</dbReference>
<evidence type="ECO:0000256" key="7">
    <source>
        <dbReference type="ARBA" id="ARBA00023136"/>
    </source>
</evidence>
<organism evidence="11 12">
    <name type="scientific">Anaerocolumna xylanovorans DSM 12503</name>
    <dbReference type="NCBI Taxonomy" id="1121345"/>
    <lineage>
        <taxon>Bacteria</taxon>
        <taxon>Bacillati</taxon>
        <taxon>Bacillota</taxon>
        <taxon>Clostridia</taxon>
        <taxon>Lachnospirales</taxon>
        <taxon>Lachnospiraceae</taxon>
        <taxon>Anaerocolumna</taxon>
    </lineage>
</organism>
<protein>
    <submittedName>
        <fullName evidence="11">ATP-binding cassette, subfamily B</fullName>
    </submittedName>
</protein>
<comment type="subcellular location">
    <subcellularLocation>
        <location evidence="1">Cell membrane</location>
        <topology evidence="1">Multi-pass membrane protein</topology>
    </subcellularLocation>
</comment>
<dbReference type="RefSeq" id="WP_073587159.1">
    <property type="nucleotide sequence ID" value="NZ_FRFD01000003.1"/>
</dbReference>
<dbReference type="OrthoDB" id="9762778at2"/>
<evidence type="ECO:0000259" key="10">
    <source>
        <dbReference type="PROSITE" id="PS50929"/>
    </source>
</evidence>
<evidence type="ECO:0000259" key="9">
    <source>
        <dbReference type="PROSITE" id="PS50893"/>
    </source>
</evidence>
<dbReference type="AlphaFoldDB" id="A0A1M7XYC8"/>